<protein>
    <submittedName>
        <fullName evidence="1">Uncharacterized protein</fullName>
    </submittedName>
</protein>
<accession>A0A2P5I6Z9</accession>
<dbReference type="AlphaFoldDB" id="A0A2P5I6Z9"/>
<evidence type="ECO:0000313" key="1">
    <source>
        <dbReference type="EMBL" id="POS78266.1"/>
    </source>
</evidence>
<sequence>MLSKTIPYVRSTTPRPTGPLVKVELVHEAVSTAKPRWLASLVRWTEGGTSAGGIRKGSASEVEEAAPKSRMIRGQAAQVGGVDAGLPGTQGALEQGCRDPLRPYCGALTRWIPGDDDGVGGGRTANGSAVSTRCQAARVVRYQDPTPPMAAVCQAMQHVSATRHSALAARQPVLPRWPENVRHVRRR</sequence>
<name>A0A2P5I6Z9_DIAHE</name>
<keyword evidence="2" id="KW-1185">Reference proteome</keyword>
<organism evidence="1 2">
    <name type="scientific">Diaporthe helianthi</name>
    <dbReference type="NCBI Taxonomy" id="158607"/>
    <lineage>
        <taxon>Eukaryota</taxon>
        <taxon>Fungi</taxon>
        <taxon>Dikarya</taxon>
        <taxon>Ascomycota</taxon>
        <taxon>Pezizomycotina</taxon>
        <taxon>Sordariomycetes</taxon>
        <taxon>Sordariomycetidae</taxon>
        <taxon>Diaporthales</taxon>
        <taxon>Diaporthaceae</taxon>
        <taxon>Diaporthe</taxon>
    </lineage>
</organism>
<reference evidence="1" key="1">
    <citation type="submission" date="2017-09" db="EMBL/GenBank/DDBJ databases">
        <title>Polyketide synthases of a Diaporthe helianthi virulent isolate.</title>
        <authorList>
            <person name="Baroncelli R."/>
        </authorList>
    </citation>
    <scope>NUCLEOTIDE SEQUENCE [LARGE SCALE GENOMIC DNA]</scope>
    <source>
        <strain evidence="1">7/96</strain>
    </source>
</reference>
<gene>
    <name evidence="1" type="ORF">DHEL01_v203350</name>
</gene>
<comment type="caution">
    <text evidence="1">The sequence shown here is derived from an EMBL/GenBank/DDBJ whole genome shotgun (WGS) entry which is preliminary data.</text>
</comment>
<dbReference type="Proteomes" id="UP000094444">
    <property type="component" value="Unassembled WGS sequence"/>
</dbReference>
<dbReference type="EMBL" id="MAVT02000200">
    <property type="protein sequence ID" value="POS78266.1"/>
    <property type="molecule type" value="Genomic_DNA"/>
</dbReference>
<evidence type="ECO:0000313" key="2">
    <source>
        <dbReference type="Proteomes" id="UP000094444"/>
    </source>
</evidence>
<proteinExistence type="predicted"/>
<dbReference type="InParanoid" id="A0A2P5I6Z9"/>